<dbReference type="EMBL" id="QQTP01000001">
    <property type="protein sequence ID" value="RDJ29418.1"/>
    <property type="molecule type" value="Genomic_DNA"/>
</dbReference>
<gene>
    <name evidence="2" type="ORF">DWE98_02380</name>
</gene>
<proteinExistence type="predicted"/>
<dbReference type="Pfam" id="PF11168">
    <property type="entry name" value="DUF2955"/>
    <property type="match status" value="1"/>
</dbReference>
<sequence>MPPEASASALGRQRRIGLRVALAVAAGLTLGMATGAVIPFLGPLFAAQFLLAGKPLPFGKAAGMVGLVLVVGQTFVLLTGLFGDRPLQLLTLLGLFYLICFAAHAQGKGGPAIFLSLVIAIMVPLLDLLHGDLDEGMMAILLQGVVSGIVLSWLAHALLPDREAETEEPAPVVALGNPLLRAVASTAILLGAVTLCLTHSGFSSAIVVPITVASLLLQLDLANSARAAFGLVAVNLLGGVLASLAFAFMELRPALPMLFLVTLFVGLILGGRAAVSSPSAKVYGGALTTFLILFGTGLSPLPGSTAESFATRIGFVLFAIAYALCMTALLWARPRTATSSA</sequence>
<protein>
    <submittedName>
        <fullName evidence="2">DUF2955 domain-containing protein</fullName>
    </submittedName>
</protein>
<dbReference type="OrthoDB" id="6849376at2"/>
<feature type="transmembrane region" description="Helical" evidence="1">
    <location>
        <begin position="112"/>
        <end position="129"/>
    </location>
</feature>
<name>A0A370LC07_9HYPH</name>
<keyword evidence="1" id="KW-1133">Transmembrane helix</keyword>
<evidence type="ECO:0000256" key="1">
    <source>
        <dbReference type="SAM" id="Phobius"/>
    </source>
</evidence>
<dbReference type="InterPro" id="IPR022604">
    <property type="entry name" value="DUF2955"/>
</dbReference>
<reference evidence="3" key="1">
    <citation type="submission" date="2018-07" db="EMBL/GenBank/DDBJ databases">
        <authorList>
            <person name="Safronova V.I."/>
            <person name="Chirak E.R."/>
            <person name="Sazanova A.L."/>
        </authorList>
    </citation>
    <scope>NUCLEOTIDE SEQUENCE [LARGE SCALE GENOMIC DNA]</scope>
    <source>
        <strain evidence="3">RCAM04685</strain>
    </source>
</reference>
<feature type="transmembrane region" description="Helical" evidence="1">
    <location>
        <begin position="228"/>
        <end position="248"/>
    </location>
</feature>
<dbReference type="RefSeq" id="WP_114827536.1">
    <property type="nucleotide sequence ID" value="NZ_QQTO01000019.1"/>
</dbReference>
<feature type="transmembrane region" description="Helical" evidence="1">
    <location>
        <begin position="187"/>
        <end position="216"/>
    </location>
</feature>
<accession>A0A370LC07</accession>
<dbReference type="AlphaFoldDB" id="A0A370LC07"/>
<feature type="transmembrane region" description="Helical" evidence="1">
    <location>
        <begin position="61"/>
        <end position="82"/>
    </location>
</feature>
<keyword evidence="1" id="KW-0472">Membrane</keyword>
<feature type="transmembrane region" description="Helical" evidence="1">
    <location>
        <begin position="313"/>
        <end position="332"/>
    </location>
</feature>
<comment type="caution">
    <text evidence="2">The sequence shown here is derived from an EMBL/GenBank/DDBJ whole genome shotgun (WGS) entry which is preliminary data.</text>
</comment>
<feature type="transmembrane region" description="Helical" evidence="1">
    <location>
        <begin position="254"/>
        <end position="275"/>
    </location>
</feature>
<feature type="transmembrane region" description="Helical" evidence="1">
    <location>
        <begin position="282"/>
        <end position="301"/>
    </location>
</feature>
<evidence type="ECO:0000313" key="3">
    <source>
        <dbReference type="Proteomes" id="UP000255207"/>
    </source>
</evidence>
<feature type="transmembrane region" description="Helical" evidence="1">
    <location>
        <begin position="20"/>
        <end position="41"/>
    </location>
</feature>
<evidence type="ECO:0000313" key="2">
    <source>
        <dbReference type="EMBL" id="RDJ29418.1"/>
    </source>
</evidence>
<keyword evidence="1" id="KW-0812">Transmembrane</keyword>
<dbReference type="Proteomes" id="UP000255207">
    <property type="component" value="Unassembled WGS sequence"/>
</dbReference>
<keyword evidence="3" id="KW-1185">Reference proteome</keyword>
<feature type="transmembrane region" description="Helical" evidence="1">
    <location>
        <begin position="89"/>
        <end position="106"/>
    </location>
</feature>
<organism evidence="2 3">
    <name type="scientific">Bosea caraganae</name>
    <dbReference type="NCBI Taxonomy" id="2763117"/>
    <lineage>
        <taxon>Bacteria</taxon>
        <taxon>Pseudomonadati</taxon>
        <taxon>Pseudomonadota</taxon>
        <taxon>Alphaproteobacteria</taxon>
        <taxon>Hyphomicrobiales</taxon>
        <taxon>Boseaceae</taxon>
        <taxon>Bosea</taxon>
    </lineage>
</organism>
<feature type="transmembrane region" description="Helical" evidence="1">
    <location>
        <begin position="136"/>
        <end position="159"/>
    </location>
</feature>